<dbReference type="SUPFAM" id="SSF51905">
    <property type="entry name" value="FAD/NAD(P)-binding domain"/>
    <property type="match status" value="2"/>
</dbReference>
<dbReference type="InterPro" id="IPR036188">
    <property type="entry name" value="FAD/NAD-bd_sf"/>
</dbReference>
<dbReference type="EMBL" id="JAOAMV010000001">
    <property type="protein sequence ID" value="MCT2557511.1"/>
    <property type="molecule type" value="Genomic_DNA"/>
</dbReference>
<proteinExistence type="inferred from homology"/>
<name>A0A9X2VYK7_9SPHN</name>
<dbReference type="PANTHER" id="PTHR43098">
    <property type="entry name" value="L-ORNITHINE N(5)-MONOOXYGENASE-RELATED"/>
    <property type="match status" value="1"/>
</dbReference>
<dbReference type="InterPro" id="IPR050775">
    <property type="entry name" value="FAD-binding_Monooxygenases"/>
</dbReference>
<comment type="cofactor">
    <cofactor evidence="1">
        <name>FAD</name>
        <dbReference type="ChEBI" id="CHEBI:57692"/>
    </cofactor>
</comment>
<evidence type="ECO:0000256" key="5">
    <source>
        <dbReference type="ARBA" id="ARBA00022857"/>
    </source>
</evidence>
<evidence type="ECO:0000256" key="4">
    <source>
        <dbReference type="ARBA" id="ARBA00022827"/>
    </source>
</evidence>
<comment type="similarity">
    <text evidence="2">Belongs to the FAD-binding monooxygenase family.</text>
</comment>
<keyword evidence="4" id="KW-0274">FAD</keyword>
<reference evidence="8" key="1">
    <citation type="submission" date="2022-09" db="EMBL/GenBank/DDBJ databases">
        <title>The genome sequence of Tsuneonella sp. YG55.</title>
        <authorList>
            <person name="Liu Y."/>
        </authorList>
    </citation>
    <scope>NUCLEOTIDE SEQUENCE</scope>
    <source>
        <strain evidence="8">YG55</strain>
    </source>
</reference>
<evidence type="ECO:0000256" key="1">
    <source>
        <dbReference type="ARBA" id="ARBA00001974"/>
    </source>
</evidence>
<accession>A0A9X2VYK7</accession>
<gene>
    <name evidence="8" type="ORF">N0B51_00805</name>
</gene>
<evidence type="ECO:0000313" key="8">
    <source>
        <dbReference type="EMBL" id="MCT2557511.1"/>
    </source>
</evidence>
<protein>
    <submittedName>
        <fullName evidence="8">NAD(P)/FAD-dependent oxidoreductase</fullName>
    </submittedName>
</protein>
<evidence type="ECO:0000256" key="7">
    <source>
        <dbReference type="ARBA" id="ARBA00023033"/>
    </source>
</evidence>
<comment type="caution">
    <text evidence="8">The sequence shown here is derived from an EMBL/GenBank/DDBJ whole genome shotgun (WGS) entry which is preliminary data.</text>
</comment>
<dbReference type="InterPro" id="IPR020946">
    <property type="entry name" value="Flavin_mOase-like"/>
</dbReference>
<sequence>MAYSSRATEVDAVVIGAGFSGLYMLHRLREQGYSTRVFDAAKGVGGTWYWNRYPGARCDSESHYYCYSFSDEIRNEWKWSCRYPAQPEILDYLNFVADRLDLKKDIDFNTRVTAGTYDESLHHWTIETDTGESVRAKFLITAVGNTSAPARPNLPGLDTFAGKVYHTALWPHEGVDFTGKRVGLIGTGSSGIQSTPMIAQQADHLTVFQRTANYSVPARNHALTDEMRREQNEKFAELRALTLNSPIGMPFELPEKSALELSSEERTAMLDKLWDKGGFRFMFTSFTDIVTDPAANEVVAGYIEDKIRSTVNDPAKADVLCEFNHAVGTKRPPIDTEYYETFNRDNVSIVSIRKNPIREVTADGLTLENGDHHELDAIVFATGFDTVTGSILKLNLTGRNGQTLADKWKDGPRAYLGLASEGFPNLFMITGPQSPAILVNFPVCIEKHVDWVIDAMEHMKRTGAVEMEATAQDEAAWVEKISADVEGTLMTSTDSWYMNSNIPGKPKVFTAYFPGMPSYSEIIDEVAANGYPGFNLRTHETAEAA</sequence>
<keyword evidence="3" id="KW-0285">Flavoprotein</keyword>
<evidence type="ECO:0000256" key="3">
    <source>
        <dbReference type="ARBA" id="ARBA00022630"/>
    </source>
</evidence>
<dbReference type="Gene3D" id="3.50.50.60">
    <property type="entry name" value="FAD/NAD(P)-binding domain"/>
    <property type="match status" value="2"/>
</dbReference>
<evidence type="ECO:0000256" key="2">
    <source>
        <dbReference type="ARBA" id="ARBA00010139"/>
    </source>
</evidence>
<dbReference type="RefSeq" id="WP_259960290.1">
    <property type="nucleotide sequence ID" value="NZ_JAOAMV010000001.1"/>
</dbReference>
<dbReference type="GO" id="GO:0004499">
    <property type="term" value="F:N,N-dimethylaniline monooxygenase activity"/>
    <property type="evidence" value="ECO:0007669"/>
    <property type="project" value="InterPro"/>
</dbReference>
<keyword evidence="9" id="KW-1185">Reference proteome</keyword>
<dbReference type="Proteomes" id="UP001142648">
    <property type="component" value="Unassembled WGS sequence"/>
</dbReference>
<dbReference type="PANTHER" id="PTHR43098:SF3">
    <property type="entry name" value="L-ORNITHINE N(5)-MONOOXYGENASE-RELATED"/>
    <property type="match status" value="1"/>
</dbReference>
<keyword evidence="5" id="KW-0521">NADP</keyword>
<dbReference type="Pfam" id="PF00743">
    <property type="entry name" value="FMO-like"/>
    <property type="match status" value="1"/>
</dbReference>
<dbReference type="AlphaFoldDB" id="A0A9X2VYK7"/>
<keyword evidence="6" id="KW-0560">Oxidoreductase</keyword>
<evidence type="ECO:0000256" key="6">
    <source>
        <dbReference type="ARBA" id="ARBA00023002"/>
    </source>
</evidence>
<dbReference type="GO" id="GO:0050661">
    <property type="term" value="F:NADP binding"/>
    <property type="evidence" value="ECO:0007669"/>
    <property type="project" value="InterPro"/>
</dbReference>
<organism evidence="8 9">
    <name type="scientific">Tsuneonella litorea</name>
    <dbReference type="NCBI Taxonomy" id="2976475"/>
    <lineage>
        <taxon>Bacteria</taxon>
        <taxon>Pseudomonadati</taxon>
        <taxon>Pseudomonadota</taxon>
        <taxon>Alphaproteobacteria</taxon>
        <taxon>Sphingomonadales</taxon>
        <taxon>Erythrobacteraceae</taxon>
        <taxon>Tsuneonella</taxon>
    </lineage>
</organism>
<keyword evidence="7" id="KW-0503">Monooxygenase</keyword>
<dbReference type="GO" id="GO:0050660">
    <property type="term" value="F:flavin adenine dinucleotide binding"/>
    <property type="evidence" value="ECO:0007669"/>
    <property type="project" value="InterPro"/>
</dbReference>
<evidence type="ECO:0000313" key="9">
    <source>
        <dbReference type="Proteomes" id="UP001142648"/>
    </source>
</evidence>